<accession>A0A811N4G9</accession>
<proteinExistence type="predicted"/>
<feature type="signal peptide" evidence="1">
    <location>
        <begin position="1"/>
        <end position="24"/>
    </location>
</feature>
<name>A0A811N4G9_9POAL</name>
<keyword evidence="3" id="KW-1185">Reference proteome</keyword>
<evidence type="ECO:0000256" key="1">
    <source>
        <dbReference type="SAM" id="SignalP"/>
    </source>
</evidence>
<gene>
    <name evidence="2" type="ORF">NCGR_LOCUS14165</name>
</gene>
<sequence>MAAALGGLLPGVCAVLMVIAVASAASSEASSVVVGLAKCADCTRKNMKAEAAFKVQVSHAIYKYVPIPSTCIPLAKYITLVVQNL</sequence>
<dbReference type="EMBL" id="CAJGYO010000003">
    <property type="protein sequence ID" value="CAD6220733.1"/>
    <property type="molecule type" value="Genomic_DNA"/>
</dbReference>
<evidence type="ECO:0000313" key="3">
    <source>
        <dbReference type="Proteomes" id="UP000604825"/>
    </source>
</evidence>
<reference evidence="2" key="1">
    <citation type="submission" date="2020-10" db="EMBL/GenBank/DDBJ databases">
        <authorList>
            <person name="Han B."/>
            <person name="Lu T."/>
            <person name="Zhao Q."/>
            <person name="Huang X."/>
            <person name="Zhao Y."/>
        </authorList>
    </citation>
    <scope>NUCLEOTIDE SEQUENCE</scope>
</reference>
<comment type="caution">
    <text evidence="2">The sequence shown here is derived from an EMBL/GenBank/DDBJ whole genome shotgun (WGS) entry which is preliminary data.</text>
</comment>
<dbReference type="Proteomes" id="UP000604825">
    <property type="component" value="Unassembled WGS sequence"/>
</dbReference>
<protein>
    <submittedName>
        <fullName evidence="2">Uncharacterized protein</fullName>
    </submittedName>
</protein>
<dbReference type="PANTHER" id="PTHR33935">
    <property type="entry name" value="OS10G0148100 PROTEIN"/>
    <property type="match status" value="1"/>
</dbReference>
<keyword evidence="1" id="KW-0732">Signal</keyword>
<organism evidence="2 3">
    <name type="scientific">Miscanthus lutarioriparius</name>
    <dbReference type="NCBI Taxonomy" id="422564"/>
    <lineage>
        <taxon>Eukaryota</taxon>
        <taxon>Viridiplantae</taxon>
        <taxon>Streptophyta</taxon>
        <taxon>Embryophyta</taxon>
        <taxon>Tracheophyta</taxon>
        <taxon>Spermatophyta</taxon>
        <taxon>Magnoliopsida</taxon>
        <taxon>Liliopsida</taxon>
        <taxon>Poales</taxon>
        <taxon>Poaceae</taxon>
        <taxon>PACMAD clade</taxon>
        <taxon>Panicoideae</taxon>
        <taxon>Andropogonodae</taxon>
        <taxon>Andropogoneae</taxon>
        <taxon>Saccharinae</taxon>
        <taxon>Miscanthus</taxon>
    </lineage>
</organism>
<dbReference type="PANTHER" id="PTHR33935:SF22">
    <property type="entry name" value="OS10G0149400 PROTEIN"/>
    <property type="match status" value="1"/>
</dbReference>
<dbReference type="AlphaFoldDB" id="A0A811N4G9"/>
<feature type="chain" id="PRO_5032496496" evidence="1">
    <location>
        <begin position="25"/>
        <end position="85"/>
    </location>
</feature>
<evidence type="ECO:0000313" key="2">
    <source>
        <dbReference type="EMBL" id="CAD6220733.1"/>
    </source>
</evidence>